<dbReference type="InterPro" id="IPR007863">
    <property type="entry name" value="Peptidase_M16_C"/>
</dbReference>
<comment type="caution">
    <text evidence="2">The sequence shown here is derived from an EMBL/GenBank/DDBJ whole genome shotgun (WGS) entry which is preliminary data.</text>
</comment>
<dbReference type="PANTHER" id="PTHR43016:SF13">
    <property type="entry name" value="PRESEQUENCE PROTEASE, MITOCHONDRIAL"/>
    <property type="match status" value="1"/>
</dbReference>
<dbReference type="PANTHER" id="PTHR43016">
    <property type="entry name" value="PRESEQUENCE PROTEASE"/>
    <property type="match status" value="1"/>
</dbReference>
<gene>
    <name evidence="2" type="ORF">BdWA1_001007</name>
</gene>
<organism evidence="2 3">
    <name type="scientific">Babesia duncani</name>
    <dbReference type="NCBI Taxonomy" id="323732"/>
    <lineage>
        <taxon>Eukaryota</taxon>
        <taxon>Sar</taxon>
        <taxon>Alveolata</taxon>
        <taxon>Apicomplexa</taxon>
        <taxon>Aconoidasida</taxon>
        <taxon>Piroplasmida</taxon>
        <taxon>Babesiidae</taxon>
        <taxon>Babesia</taxon>
    </lineage>
</organism>
<dbReference type="Pfam" id="PF00675">
    <property type="entry name" value="Peptidase_M16"/>
    <property type="match status" value="1"/>
</dbReference>
<dbReference type="Pfam" id="PF22516">
    <property type="entry name" value="PreP_C"/>
    <property type="match status" value="1"/>
</dbReference>
<dbReference type="RefSeq" id="XP_067804844.1">
    <property type="nucleotide sequence ID" value="XM_067946053.1"/>
</dbReference>
<name>A0AAD9PP63_9APIC</name>
<protein>
    <submittedName>
        <fullName evidence="2">Bifunctional Peptidase M16</fullName>
    </submittedName>
</protein>
<dbReference type="GeneID" id="94335305"/>
<dbReference type="Gene3D" id="3.30.830.10">
    <property type="entry name" value="Metalloenzyme, LuxS/M16 peptidase-like"/>
    <property type="match status" value="4"/>
</dbReference>
<reference evidence="2" key="1">
    <citation type="journal article" date="2023" name="Nat. Microbiol.">
        <title>Babesia duncani multi-omics identifies virulence factors and drug targets.</title>
        <authorList>
            <person name="Singh P."/>
            <person name="Lonardi S."/>
            <person name="Liang Q."/>
            <person name="Vydyam P."/>
            <person name="Khabirova E."/>
            <person name="Fang T."/>
            <person name="Gihaz S."/>
            <person name="Thekkiniath J."/>
            <person name="Munshi M."/>
            <person name="Abel S."/>
            <person name="Ciampossin L."/>
            <person name="Batugedara G."/>
            <person name="Gupta M."/>
            <person name="Lu X.M."/>
            <person name="Lenz T."/>
            <person name="Chakravarty S."/>
            <person name="Cornillot E."/>
            <person name="Hu Y."/>
            <person name="Ma W."/>
            <person name="Gonzalez L.M."/>
            <person name="Sanchez S."/>
            <person name="Estrada K."/>
            <person name="Sanchez-Flores A."/>
            <person name="Montero E."/>
            <person name="Harb O.S."/>
            <person name="Le Roch K.G."/>
            <person name="Mamoun C.B."/>
        </authorList>
    </citation>
    <scope>NUCLEOTIDE SEQUENCE</scope>
    <source>
        <strain evidence="2">WA1</strain>
    </source>
</reference>
<dbReference type="Pfam" id="PF08367">
    <property type="entry name" value="M16C_assoc"/>
    <property type="match status" value="1"/>
</dbReference>
<dbReference type="AlphaFoldDB" id="A0AAD9PP63"/>
<dbReference type="GO" id="GO:0046872">
    <property type="term" value="F:metal ion binding"/>
    <property type="evidence" value="ECO:0007669"/>
    <property type="project" value="InterPro"/>
</dbReference>
<dbReference type="SMART" id="SM01264">
    <property type="entry name" value="M16C_associated"/>
    <property type="match status" value="1"/>
</dbReference>
<dbReference type="InterPro" id="IPR011249">
    <property type="entry name" value="Metalloenz_LuxS/M16"/>
</dbReference>
<accession>A0AAD9PP63</accession>
<dbReference type="GO" id="GO:0004222">
    <property type="term" value="F:metalloendopeptidase activity"/>
    <property type="evidence" value="ECO:0007669"/>
    <property type="project" value="TreeGrafter"/>
</dbReference>
<evidence type="ECO:0000313" key="3">
    <source>
        <dbReference type="Proteomes" id="UP001214638"/>
    </source>
</evidence>
<dbReference type="InterPro" id="IPR013578">
    <property type="entry name" value="Peptidase_M16C_assoc"/>
</dbReference>
<dbReference type="GO" id="GO:0016485">
    <property type="term" value="P:protein processing"/>
    <property type="evidence" value="ECO:0007669"/>
    <property type="project" value="TreeGrafter"/>
</dbReference>
<dbReference type="SUPFAM" id="SSF63411">
    <property type="entry name" value="LuxS/MPP-like metallohydrolase"/>
    <property type="match status" value="4"/>
</dbReference>
<evidence type="ECO:0000313" key="2">
    <source>
        <dbReference type="EMBL" id="KAK2198002.1"/>
    </source>
</evidence>
<dbReference type="Pfam" id="PF05193">
    <property type="entry name" value="Peptidase_M16_C"/>
    <property type="match status" value="1"/>
</dbReference>
<evidence type="ECO:0000259" key="1">
    <source>
        <dbReference type="SMART" id="SM01264"/>
    </source>
</evidence>
<sequence>MFLNSGASSLGKRNVALSFARFSLLSCLYSKILTHSLGLGCFRRYSVHCMPTKVYQKGLNVTKRVISPFHGRTTFIISPEFHTSPIHRTFSTSSEIAINHDIATNSQMDKVQMDMAQVPDWARKSMNIEHEAFDRERTEYIADLNLVAAFYRHKETGLTIVSLVTAESAGREMCFDIVVPTLPFNDKGCPHVLEHSVLSGSDNYPAKDAFLMILQGGFQSFVNAFTYKDRTSYLFASTNEKDFFKTAHFYTDSFFRPTIRHVEDVFKREAWHYKVEPISSCGDGADQHSTEQGDGILLHDRRVSYSGVVYSEMKKAYSDAVDRAQDLVYARLYTNNYKYDSGGNPEDIVELKYPELVNFYKQHYGTNTATMYFYGPVDVTKRLDFVNEYFGSNKTIESHNSKEGWQSQEYIGTPQVVYSTFGAANSEFEGVLFMGWLLNPETGNDKFKIDLVDAIGLNVLEHALIGTPESILYKALIQSKLGKNVVGPGVTSIYRQSTFIVGLDGVVNRDSRDELVKEFEAVILSNLESIAQVGLKEDAIMAALNYTEFQLRELNTGSFPRGLMLINLMQSQMQYDKDPVAILRFNSLLTQLRQRIFASDPQEYFKSLVKRYFISNMHRVTVDMQAVDQHVFEREQNAKIAKHLKDHLGHLSPSQVDEMQRDYEAFTVAGEAKETPEELKAFEPLKLQDIDPTTEIIPTEQHLLSHPGGNGIPVYVHPLESQGIVYMDLAISLDGLSLDDLAYLGLFTSMLREAGTTNLSSEEMSYHIAKNLGDLTTSFSFMTPSNGHNYGDSDAALGFLYMRSKALEHKLDDMLGIPLDLIKNCNFGNSKKGIEILERSISQIQSGFVSDGHKYAIRRMSSRFSVADYAVEATSGYDYFQKLKNELLPLATSNWGEIERKLSVMAKKIRHLSNVKVNFSGTGDIINSWLNGKKSQMLASLHEAFNGMDETSTVQGRWREEILQRGYRESVKEVLVAPTRVNFVGIGGTLFTKEDLIDGSNDMVMHFLRSGYLWKQIRGILGAYGVFAHLTPTGNVVLMSYADPNFEKTLAVFKNISIALEDGIKNLDEEGLLRQKIGTISNLDKPLLVDAKGFLAFNRILRNEPEQVRQKFRRDVITATKECLVRLLERFRNGKCWENECAVVSQATAKSLETYIKLET</sequence>
<proteinExistence type="predicted"/>
<dbReference type="InterPro" id="IPR055130">
    <property type="entry name" value="PreP_C"/>
</dbReference>
<keyword evidence="3" id="KW-1185">Reference proteome</keyword>
<dbReference type="EMBL" id="JALLKP010000001">
    <property type="protein sequence ID" value="KAK2198002.1"/>
    <property type="molecule type" value="Genomic_DNA"/>
</dbReference>
<dbReference type="InterPro" id="IPR011765">
    <property type="entry name" value="Pept_M16_N"/>
</dbReference>
<dbReference type="KEGG" id="bdw:94335305"/>
<feature type="domain" description="Peptidase M16C associated" evidence="1">
    <location>
        <begin position="624"/>
        <end position="886"/>
    </location>
</feature>
<dbReference type="Proteomes" id="UP001214638">
    <property type="component" value="Unassembled WGS sequence"/>
</dbReference>